<keyword evidence="2" id="KW-0408">Iron</keyword>
<evidence type="ECO:0000256" key="2">
    <source>
        <dbReference type="ARBA" id="ARBA00023004"/>
    </source>
</evidence>
<dbReference type="OMA" id="QFFGQHY"/>
<evidence type="ECO:0000313" key="3">
    <source>
        <dbReference type="EMBL" id="KJA20253.1"/>
    </source>
</evidence>
<dbReference type="PANTHER" id="PTHR10869:SF236">
    <property type="entry name" value="PROLYL 4-HYDROXYLASE ALPHA SUBUNIT DOMAIN-CONTAINING PROTEIN"/>
    <property type="match status" value="1"/>
</dbReference>
<evidence type="ECO:0000256" key="1">
    <source>
        <dbReference type="ARBA" id="ARBA00022723"/>
    </source>
</evidence>
<sequence length="213" mass="23920">MTKKAAQKKQEKSQVPAATTTATSRLEVVFPEISLKEDLECTTILEDQILVIDDLFSPSECKAFVKFIDTLPLELTPPKKRGEADRVNQRFSVSSVAFAQHLHALLSPHLPSLPFPTSVRRPPLLDGPRTPDSCNTNIRVYKYAPSQYFGPHYDDSVRDPVTGVRSEWTVLIYLTGVEDGVEGGETLFYKEERCKPREVIKPTLKRGAALLHR</sequence>
<dbReference type="PANTHER" id="PTHR10869">
    <property type="entry name" value="PROLYL 4-HYDROXYLASE ALPHA SUBUNIT"/>
    <property type="match status" value="1"/>
</dbReference>
<dbReference type="GO" id="GO:0046872">
    <property type="term" value="F:metal ion binding"/>
    <property type="evidence" value="ECO:0007669"/>
    <property type="project" value="UniProtKB-KW"/>
</dbReference>
<evidence type="ECO:0008006" key="5">
    <source>
        <dbReference type="Google" id="ProtNLM"/>
    </source>
</evidence>
<dbReference type="InterPro" id="IPR045054">
    <property type="entry name" value="P4HA-like"/>
</dbReference>
<accession>A0A0D2MA87</accession>
<dbReference type="OrthoDB" id="69177at2759"/>
<name>A0A0D2MA87_HYPSF</name>
<protein>
    <recommendedName>
        <fullName evidence="5">Prolyl 4-hydroxylase alpha subunit domain-containing protein</fullName>
    </recommendedName>
</protein>
<dbReference type="GO" id="GO:0004656">
    <property type="term" value="F:procollagen-proline 4-dioxygenase activity"/>
    <property type="evidence" value="ECO:0007669"/>
    <property type="project" value="TreeGrafter"/>
</dbReference>
<keyword evidence="1" id="KW-0479">Metal-binding</keyword>
<keyword evidence="4" id="KW-1185">Reference proteome</keyword>
<reference evidence="4" key="1">
    <citation type="submission" date="2014-04" db="EMBL/GenBank/DDBJ databases">
        <title>Evolutionary Origins and Diversification of the Mycorrhizal Mutualists.</title>
        <authorList>
            <consortium name="DOE Joint Genome Institute"/>
            <consortium name="Mycorrhizal Genomics Consortium"/>
            <person name="Kohler A."/>
            <person name="Kuo A."/>
            <person name="Nagy L.G."/>
            <person name="Floudas D."/>
            <person name="Copeland A."/>
            <person name="Barry K.W."/>
            <person name="Cichocki N."/>
            <person name="Veneault-Fourrey C."/>
            <person name="LaButti K."/>
            <person name="Lindquist E.A."/>
            <person name="Lipzen A."/>
            <person name="Lundell T."/>
            <person name="Morin E."/>
            <person name="Murat C."/>
            <person name="Riley R."/>
            <person name="Ohm R."/>
            <person name="Sun H."/>
            <person name="Tunlid A."/>
            <person name="Henrissat B."/>
            <person name="Grigoriev I.V."/>
            <person name="Hibbett D.S."/>
            <person name="Martin F."/>
        </authorList>
    </citation>
    <scope>NUCLEOTIDE SEQUENCE [LARGE SCALE GENOMIC DNA]</scope>
    <source>
        <strain evidence="4">FD-334 SS-4</strain>
    </source>
</reference>
<organism evidence="3 4">
    <name type="scientific">Hypholoma sublateritium (strain FD-334 SS-4)</name>
    <dbReference type="NCBI Taxonomy" id="945553"/>
    <lineage>
        <taxon>Eukaryota</taxon>
        <taxon>Fungi</taxon>
        <taxon>Dikarya</taxon>
        <taxon>Basidiomycota</taxon>
        <taxon>Agaricomycotina</taxon>
        <taxon>Agaricomycetes</taxon>
        <taxon>Agaricomycetidae</taxon>
        <taxon>Agaricales</taxon>
        <taxon>Agaricineae</taxon>
        <taxon>Strophariaceae</taxon>
        <taxon>Hypholoma</taxon>
    </lineage>
</organism>
<dbReference type="Gene3D" id="2.60.120.620">
    <property type="entry name" value="q2cbj1_9rhob like domain"/>
    <property type="match status" value="1"/>
</dbReference>
<evidence type="ECO:0000313" key="4">
    <source>
        <dbReference type="Proteomes" id="UP000054270"/>
    </source>
</evidence>
<dbReference type="Proteomes" id="UP000054270">
    <property type="component" value="Unassembled WGS sequence"/>
</dbReference>
<dbReference type="EMBL" id="KN817569">
    <property type="protein sequence ID" value="KJA20253.1"/>
    <property type="molecule type" value="Genomic_DNA"/>
</dbReference>
<dbReference type="AlphaFoldDB" id="A0A0D2MA87"/>
<dbReference type="GO" id="GO:0005783">
    <property type="term" value="C:endoplasmic reticulum"/>
    <property type="evidence" value="ECO:0007669"/>
    <property type="project" value="TreeGrafter"/>
</dbReference>
<proteinExistence type="predicted"/>
<gene>
    <name evidence="3" type="ORF">HYPSUDRAFT_68659</name>
</gene>